<dbReference type="PROSITE" id="PS50837">
    <property type="entry name" value="NACHT"/>
    <property type="match status" value="1"/>
</dbReference>
<comment type="caution">
    <text evidence="3">The sequence shown here is derived from an EMBL/GenBank/DDBJ whole genome shotgun (WGS) entry which is preliminary data.</text>
</comment>
<feature type="transmembrane region" description="Helical" evidence="1">
    <location>
        <begin position="556"/>
        <end position="574"/>
    </location>
</feature>
<dbReference type="RefSeq" id="WP_285607572.1">
    <property type="nucleotide sequence ID" value="NZ_BSSD01000001.1"/>
</dbReference>
<name>A0A9W6QJS6_9PSEU</name>
<proteinExistence type="predicted"/>
<keyword evidence="1" id="KW-0472">Membrane</keyword>
<dbReference type="InterPro" id="IPR007111">
    <property type="entry name" value="NACHT_NTPase"/>
</dbReference>
<dbReference type="AlphaFoldDB" id="A0A9W6QJS6"/>
<feature type="transmembrane region" description="Helical" evidence="1">
    <location>
        <begin position="685"/>
        <end position="703"/>
    </location>
</feature>
<evidence type="ECO:0000313" key="3">
    <source>
        <dbReference type="EMBL" id="GLW89965.1"/>
    </source>
</evidence>
<dbReference type="Proteomes" id="UP001165042">
    <property type="component" value="Unassembled WGS sequence"/>
</dbReference>
<feature type="transmembrane region" description="Helical" evidence="1">
    <location>
        <begin position="466"/>
        <end position="484"/>
    </location>
</feature>
<feature type="transmembrane region" description="Helical" evidence="1">
    <location>
        <begin position="531"/>
        <end position="550"/>
    </location>
</feature>
<evidence type="ECO:0000259" key="2">
    <source>
        <dbReference type="PROSITE" id="PS50837"/>
    </source>
</evidence>
<feature type="transmembrane region" description="Helical" evidence="1">
    <location>
        <begin position="415"/>
        <end position="433"/>
    </location>
</feature>
<feature type="domain" description="NACHT" evidence="2">
    <location>
        <begin position="99"/>
        <end position="218"/>
    </location>
</feature>
<dbReference type="Gene3D" id="3.40.50.300">
    <property type="entry name" value="P-loop containing nucleotide triphosphate hydrolases"/>
    <property type="match status" value="1"/>
</dbReference>
<keyword evidence="1" id="KW-0812">Transmembrane</keyword>
<keyword evidence="4" id="KW-1185">Reference proteome</keyword>
<dbReference type="EMBL" id="BSSD01000001">
    <property type="protein sequence ID" value="GLW89965.1"/>
    <property type="molecule type" value="Genomic_DNA"/>
</dbReference>
<accession>A0A9W6QJS6</accession>
<keyword evidence="1" id="KW-1133">Transmembrane helix</keyword>
<evidence type="ECO:0000256" key="1">
    <source>
        <dbReference type="SAM" id="Phobius"/>
    </source>
</evidence>
<evidence type="ECO:0000313" key="4">
    <source>
        <dbReference type="Proteomes" id="UP001165042"/>
    </source>
</evidence>
<feature type="transmembrane region" description="Helical" evidence="1">
    <location>
        <begin position="377"/>
        <end position="395"/>
    </location>
</feature>
<reference evidence="3" key="1">
    <citation type="submission" date="2023-02" db="EMBL/GenBank/DDBJ databases">
        <title>Actinokineospora globicatena NBRC 15670.</title>
        <authorList>
            <person name="Ichikawa N."/>
            <person name="Sato H."/>
            <person name="Tonouchi N."/>
        </authorList>
    </citation>
    <scope>NUCLEOTIDE SEQUENCE</scope>
    <source>
        <strain evidence="3">NBRC 15670</strain>
    </source>
</reference>
<feature type="transmembrane region" description="Helical" evidence="1">
    <location>
        <begin position="490"/>
        <end position="510"/>
    </location>
</feature>
<sequence length="793" mass="85058">MADQYRFSISGNQGVAVQARDISGGVHITAPSADPLDVAVRELAAHADALSRQRAIVEGWAGSTLEVRWDVDSAHHTGTTDISTSMGELARTVLAGPYRGLVLLGQAGTGKTTMAALLMPHLREESADHVAPVLLPLADWDPDRDHAHTWIVQGVRALLPGAAASASEHEVAALLAKGRIIPVLDGLDEMPAARQAVAITRLNVAFDQGAPIVLTSRPPAYDSTPGLRGAMVLRARPLTAAAINTYLRNSVEPSRTRLWDDVLDSVTPGSPLALALSTPLMVWAVHTGYVRTMTDPTPLLDLADRDTAERHLLDKAVTEMVADRPPILALPPGRDRARHPVRWPAHKSRRWLCFLADHLRGTGHPAIEWWRLKDARASVATTLVLLLIMPIGTIWTSQVLLHPARAGDTASAGEGLAFGAAIGLIVELIAVILRPHPIERPSGRPGIRGLAARLDQLKTSTAARPGWTAVAIVALLAAATYFAVSRQGGAAAMATAAAILVALGVGRAALGPPNEAAASDPPRRTLAADRDATALACTAATSVVAAVTALAGQWNLLWAAAAWSAVILSSSPWGRWGMAKLILAVTGRLPLRTMAFLDQMADRGMLRRIGGAHEFRHDRLREHLTAPGSATNYVVFAVRSNAGTLLQAEELRYNRRRPWYLLAMAVFLTGFIWLDAATFGGWQSTQVWIFTIVGPAAFLGLAVKAYRPMRIGFLDDPPRLVLSIRGKTEGAAASDLSGFKVDKAKPGAVALYLRWKGDPTQEWIRIFPLGAPEHLPKEIVETVRTFQDKVEAQ</sequence>
<dbReference type="Pfam" id="PF05729">
    <property type="entry name" value="NACHT"/>
    <property type="match status" value="1"/>
</dbReference>
<protein>
    <recommendedName>
        <fullName evidence="2">NACHT domain-containing protein</fullName>
    </recommendedName>
</protein>
<organism evidence="3 4">
    <name type="scientific">Actinokineospora globicatena</name>
    <dbReference type="NCBI Taxonomy" id="103729"/>
    <lineage>
        <taxon>Bacteria</taxon>
        <taxon>Bacillati</taxon>
        <taxon>Actinomycetota</taxon>
        <taxon>Actinomycetes</taxon>
        <taxon>Pseudonocardiales</taxon>
        <taxon>Pseudonocardiaceae</taxon>
        <taxon>Actinokineospora</taxon>
    </lineage>
</organism>
<gene>
    <name evidence="3" type="ORF">Aglo03_07810</name>
</gene>
<dbReference type="SUPFAM" id="SSF52540">
    <property type="entry name" value="P-loop containing nucleoside triphosphate hydrolases"/>
    <property type="match status" value="1"/>
</dbReference>
<feature type="transmembrane region" description="Helical" evidence="1">
    <location>
        <begin position="659"/>
        <end position="679"/>
    </location>
</feature>
<dbReference type="InterPro" id="IPR027417">
    <property type="entry name" value="P-loop_NTPase"/>
</dbReference>